<dbReference type="Gene3D" id="3.90.550.10">
    <property type="entry name" value="Spore Coat Polysaccharide Biosynthesis Protein SpsA, Chain A"/>
    <property type="match status" value="1"/>
</dbReference>
<keyword evidence="3" id="KW-1185">Reference proteome</keyword>
<name>A0ABS9HAH0_9ACTN</name>
<gene>
    <name evidence="2" type="ORF">L2K70_05260</name>
</gene>
<feature type="domain" description="Glycosyltransferase 2-like" evidence="1">
    <location>
        <begin position="16"/>
        <end position="176"/>
    </location>
</feature>
<dbReference type="Proteomes" id="UP001201161">
    <property type="component" value="Unassembled WGS sequence"/>
</dbReference>
<reference evidence="2 3" key="1">
    <citation type="submission" date="2022-01" db="EMBL/GenBank/DDBJ databases">
        <title>Nocardioides sp. nov., an actinomycete isolated from mining soil.</title>
        <authorList>
            <person name="Liu L."/>
        </authorList>
    </citation>
    <scope>NUCLEOTIDE SEQUENCE [LARGE SCALE GENOMIC DNA]</scope>
    <source>
        <strain evidence="2 3">KLBMP 9356</strain>
    </source>
</reference>
<dbReference type="InterPro" id="IPR050834">
    <property type="entry name" value="Glycosyltransf_2"/>
</dbReference>
<dbReference type="PANTHER" id="PTHR43685">
    <property type="entry name" value="GLYCOSYLTRANSFERASE"/>
    <property type="match status" value="1"/>
</dbReference>
<dbReference type="EMBL" id="JAKJHZ010000005">
    <property type="protein sequence ID" value="MCF6377003.1"/>
    <property type="molecule type" value="Genomic_DNA"/>
</dbReference>
<accession>A0ABS9HAH0</accession>
<proteinExistence type="predicted"/>
<dbReference type="RefSeq" id="WP_236400040.1">
    <property type="nucleotide sequence ID" value="NZ_JAKJHZ010000005.1"/>
</dbReference>
<protein>
    <submittedName>
        <fullName evidence="2">Glycosyltransferase</fullName>
    </submittedName>
</protein>
<dbReference type="InterPro" id="IPR029044">
    <property type="entry name" value="Nucleotide-diphossugar_trans"/>
</dbReference>
<evidence type="ECO:0000313" key="2">
    <source>
        <dbReference type="EMBL" id="MCF6377003.1"/>
    </source>
</evidence>
<dbReference type="InterPro" id="IPR001173">
    <property type="entry name" value="Glyco_trans_2-like"/>
</dbReference>
<evidence type="ECO:0000313" key="3">
    <source>
        <dbReference type="Proteomes" id="UP001201161"/>
    </source>
</evidence>
<dbReference type="SUPFAM" id="SSF53448">
    <property type="entry name" value="Nucleotide-diphospho-sugar transferases"/>
    <property type="match status" value="1"/>
</dbReference>
<dbReference type="Pfam" id="PF00535">
    <property type="entry name" value="Glycos_transf_2"/>
    <property type="match status" value="1"/>
</dbReference>
<sequence length="315" mass="35792">MSTADGPDQFSHATVSVAIPVYNGEQYVGEAIASVTAQTRSPDEFLVMDNCSTDRTREIATSALGADHVRTSEVNLGAVANFNRAVEQATGTYFAWLAADDRLEPRFVEMCLHALQTHPDAAACLTAIQFLDPDGARLGVQRDPELASADARTRLRSFLNRPRWTETYCLYRRDVLLTSPMFQPEYGADVLLEWWFLLRAPFVVLDEPLVEYRTYPVKTAEATAEGLIPGSGGRRWLMTRMWRSLWREAAADGVDRQVTRTARRELVRALWHRYWIKHIVWDFYLVAGDLVRWPRKRLVRVRRSPNAGDEGKSTT</sequence>
<evidence type="ECO:0000259" key="1">
    <source>
        <dbReference type="Pfam" id="PF00535"/>
    </source>
</evidence>
<organism evidence="2 3">
    <name type="scientific">Nocardioides potassii</name>
    <dbReference type="NCBI Taxonomy" id="2911371"/>
    <lineage>
        <taxon>Bacteria</taxon>
        <taxon>Bacillati</taxon>
        <taxon>Actinomycetota</taxon>
        <taxon>Actinomycetes</taxon>
        <taxon>Propionibacteriales</taxon>
        <taxon>Nocardioidaceae</taxon>
        <taxon>Nocardioides</taxon>
    </lineage>
</organism>
<comment type="caution">
    <text evidence="2">The sequence shown here is derived from an EMBL/GenBank/DDBJ whole genome shotgun (WGS) entry which is preliminary data.</text>
</comment>
<dbReference type="CDD" id="cd00761">
    <property type="entry name" value="Glyco_tranf_GTA_type"/>
    <property type="match status" value="1"/>
</dbReference>
<dbReference type="PANTHER" id="PTHR43685:SF2">
    <property type="entry name" value="GLYCOSYLTRANSFERASE 2-LIKE DOMAIN-CONTAINING PROTEIN"/>
    <property type="match status" value="1"/>
</dbReference>